<evidence type="ECO:0000256" key="1">
    <source>
        <dbReference type="SAM" id="MobiDB-lite"/>
    </source>
</evidence>
<evidence type="ECO:0000313" key="2">
    <source>
        <dbReference type="EMBL" id="DAZ90633.1"/>
    </source>
</evidence>
<sequence length="314" mass="35457">MSRSTKGFKFNPAMGSIEHDSKSTKQSTSDQDIFVQKSKEAQYVPCFDDSIPRNIPKYKTSWTHGWRVMIKKTSQEIHLNQLSMIKRIVSSLQHSRKLSNVEIHLLWFSYIPQNLFRENIEFTLSFTESTDPDISLLAKNVAPGYLFTHHIFYPGHAVELQGSPIPWKVGVDLSQIGISDDYICGELWIKIVGNQSQAVTMEEERHSQMIALVPLSQPIAGVTLTAPRIASREMAMGYIKRGVDTQKKTGKILKLQSLGVDIEALTLTKKLSNVLQAVPDSLLEFPRDGDNYSKILKIIVTEVQKRSLRPSTRG</sequence>
<proteinExistence type="predicted"/>
<dbReference type="EMBL" id="BK061736">
    <property type="protein sequence ID" value="DAZ90633.1"/>
    <property type="molecule type" value="Viral_cRNA"/>
</dbReference>
<feature type="region of interest" description="Disordered" evidence="1">
    <location>
        <begin position="1"/>
        <end position="31"/>
    </location>
</feature>
<reference evidence="2" key="1">
    <citation type="journal article" date="2022" name="bioRxiv">
        <title>Unlocking the hidden genetic diversity of varicosaviruses, the neglected plant rhabdoviruses.</title>
        <authorList>
            <person name="Bejerman N."/>
            <person name="Dietzgen R.G."/>
            <person name="Debat H."/>
        </authorList>
    </citation>
    <scope>NUCLEOTIDE SEQUENCE</scope>
</reference>
<name>A0A9N7AAY9_9RHAB</name>
<accession>A0A9N7AAY9</accession>
<organism evidence="2">
    <name type="scientific">Amentotaxus virus 1</name>
    <dbReference type="NCBI Taxonomy" id="2977950"/>
    <lineage>
        <taxon>Viruses</taxon>
        <taxon>Riboviria</taxon>
        <taxon>Orthornavirae</taxon>
        <taxon>Negarnaviricota</taxon>
        <taxon>Haploviricotina</taxon>
        <taxon>Monjiviricetes</taxon>
        <taxon>Mononegavirales</taxon>
        <taxon>Rhabdoviridae</taxon>
        <taxon>Betarhabdovirinae</taxon>
        <taxon>Alphagymnorhavirus</taxon>
        <taxon>Alphagymnorhavirus amentotaxi</taxon>
    </lineage>
</organism>
<protein>
    <submittedName>
        <fullName evidence="2">Protein 3</fullName>
    </submittedName>
</protein>